<dbReference type="Pfam" id="PF01797">
    <property type="entry name" value="Y1_Tnp"/>
    <property type="match status" value="1"/>
</dbReference>
<evidence type="ECO:0000313" key="2">
    <source>
        <dbReference type="EMBL" id="MBM7122326.1"/>
    </source>
</evidence>
<evidence type="ECO:0000313" key="3">
    <source>
        <dbReference type="Proteomes" id="UP001430065"/>
    </source>
</evidence>
<dbReference type="InterPro" id="IPR036515">
    <property type="entry name" value="Transposase_17_sf"/>
</dbReference>
<dbReference type="PANTHER" id="PTHR36966:SF1">
    <property type="entry name" value="REP-ASSOCIATED TYROSINE TRANSPOSASE"/>
    <property type="match status" value="1"/>
</dbReference>
<dbReference type="InterPro" id="IPR052715">
    <property type="entry name" value="RAYT_transposase"/>
</dbReference>
<dbReference type="PANTHER" id="PTHR36966">
    <property type="entry name" value="REP-ASSOCIATED TYROSINE TRANSPOSASE"/>
    <property type="match status" value="1"/>
</dbReference>
<evidence type="ECO:0000259" key="1">
    <source>
        <dbReference type="SMART" id="SM01321"/>
    </source>
</evidence>
<reference evidence="2 3" key="1">
    <citation type="submission" date="2020-10" db="EMBL/GenBank/DDBJ databases">
        <title>Phylogeny of dyella-like bacteria.</title>
        <authorList>
            <person name="Fu J."/>
        </authorList>
    </citation>
    <scope>NUCLEOTIDE SEQUENCE [LARGE SCALE GENOMIC DNA]</scope>
    <source>
        <strain evidence="2 3">THG-B117</strain>
    </source>
</reference>
<accession>A0ABS2JU02</accession>
<keyword evidence="3" id="KW-1185">Reference proteome</keyword>
<gene>
    <name evidence="2" type="ORF">ISP20_14255</name>
</gene>
<comment type="caution">
    <text evidence="2">The sequence shown here is derived from an EMBL/GenBank/DDBJ whole genome shotgun (WGS) entry which is preliminary data.</text>
</comment>
<name>A0ABS2JU02_9GAMM</name>
<dbReference type="Proteomes" id="UP001430065">
    <property type="component" value="Unassembled WGS sequence"/>
</dbReference>
<dbReference type="Gene3D" id="3.30.70.1290">
    <property type="entry name" value="Transposase IS200-like"/>
    <property type="match status" value="1"/>
</dbReference>
<dbReference type="SUPFAM" id="SSF143422">
    <property type="entry name" value="Transposase IS200-like"/>
    <property type="match status" value="1"/>
</dbReference>
<protein>
    <submittedName>
        <fullName evidence="2">Transposase</fullName>
    </submittedName>
</protein>
<feature type="domain" description="Transposase IS200-like" evidence="1">
    <location>
        <begin position="17"/>
        <end position="130"/>
    </location>
</feature>
<dbReference type="SMART" id="SM01321">
    <property type="entry name" value="Y1_Tnp"/>
    <property type="match status" value="1"/>
</dbReference>
<proteinExistence type="predicted"/>
<dbReference type="NCBIfam" id="NF047646">
    <property type="entry name" value="REP_Tyr_transpos"/>
    <property type="match status" value="1"/>
</dbReference>
<dbReference type="EMBL" id="JADIKC010000006">
    <property type="protein sequence ID" value="MBM7122326.1"/>
    <property type="molecule type" value="Genomic_DNA"/>
</dbReference>
<dbReference type="InterPro" id="IPR002686">
    <property type="entry name" value="Transposase_17"/>
</dbReference>
<sequence>MNGTAGHRALRAGRASVPGCAYLLTTVTAYRRPLFKDHHLARSVCRCIHEAKHWGDASLLCWVLMPDHWHGLVTLGHRDSLSTVMNRFKAATAKQIRCIHPQVVWGTGFHDRALRREDDVRSVARYIVANPLRAGLVEAVLDYPYWNCVWL</sequence>
<organism evidence="2 3">
    <name type="scientific">Dyella kyungheensis</name>
    <dbReference type="NCBI Taxonomy" id="1242174"/>
    <lineage>
        <taxon>Bacteria</taxon>
        <taxon>Pseudomonadati</taxon>
        <taxon>Pseudomonadota</taxon>
        <taxon>Gammaproteobacteria</taxon>
        <taxon>Lysobacterales</taxon>
        <taxon>Rhodanobacteraceae</taxon>
        <taxon>Dyella</taxon>
    </lineage>
</organism>